<proteinExistence type="inferred from homology"/>
<dbReference type="Proteomes" id="UP000011067">
    <property type="component" value="Chromosome"/>
</dbReference>
<evidence type="ECO:0000256" key="1">
    <source>
        <dbReference type="ARBA" id="ARBA00009732"/>
    </source>
</evidence>
<dbReference type="InterPro" id="IPR004511">
    <property type="entry name" value="PAPS/APS_Rdtase"/>
</dbReference>
<protein>
    <recommendedName>
        <fullName evidence="3">Phosphoadenosine 5'-phosphosulfate reductase</fullName>
        <shortName evidence="3">PAPS reductase</shortName>
        <ecNumber evidence="3">1.8.4.8</ecNumber>
    </recommendedName>
    <alternativeName>
        <fullName evidence="3">3'-phosphoadenylylsulfate reductase</fullName>
    </alternativeName>
    <alternativeName>
        <fullName evidence="3">PAPS reductase, thioredoxin dependent</fullName>
    </alternativeName>
    <alternativeName>
        <fullName evidence="3">PAPS sulfotransferase</fullName>
    </alternativeName>
    <alternativeName>
        <fullName evidence="3">PAdoPS reductase</fullName>
    </alternativeName>
</protein>
<dbReference type="Pfam" id="PF01507">
    <property type="entry name" value="PAPS_reduct"/>
    <property type="match status" value="1"/>
</dbReference>
<sequence length="253" mass="29954">MNKLLNVINHCWTFTEFNSLDTNEQKLVLVKINRYLESLNTVDRFKWAIEYLPKRAILSSSFGIQSSVSLHLTTHYYPNIPIILIDTGYLFPETYRFIDRLTEKMQLNLHIFSPNQSAAWQEARYGKLWTQGIKGIQKYNAINKVEPMHRALRTLKVETWFAGLRRNQSDSRKKLPIITIQNGIFKFLPIVDWNSLQIHRYIEKHSLEYHPLWQQGYVSIGDVHTSRKWEPGMKEEDTRFFGLQRECGLHIIE</sequence>
<comment type="subcellular location">
    <subcellularLocation>
        <location evidence="3">Cytoplasm</location>
    </subcellularLocation>
</comment>
<dbReference type="PANTHER" id="PTHR46509:SF1">
    <property type="entry name" value="PHOSPHOADENOSINE PHOSPHOSULFATE REDUCTASE"/>
    <property type="match status" value="1"/>
</dbReference>
<organism evidence="5 6">
    <name type="scientific">Candidatus Blochmanniella chromaiodes str. 640</name>
    <dbReference type="NCBI Taxonomy" id="1240471"/>
    <lineage>
        <taxon>Bacteria</taxon>
        <taxon>Pseudomonadati</taxon>
        <taxon>Pseudomonadota</taxon>
        <taxon>Gammaproteobacteria</taxon>
        <taxon>Enterobacterales</taxon>
        <taxon>Enterobacteriaceae</taxon>
        <taxon>ant endosymbionts</taxon>
        <taxon>Candidatus Blochmanniella</taxon>
    </lineage>
</organism>
<comment type="caution">
    <text evidence="3">Lacks conserved residue(s) required for the propagation of feature annotation.</text>
</comment>
<comment type="similarity">
    <text evidence="1 3">Belongs to the PAPS reductase family. CysH subfamily.</text>
</comment>
<accession>A0ABN4AYQ2</accession>
<dbReference type="InterPro" id="IPR002500">
    <property type="entry name" value="PAPS_reduct_dom"/>
</dbReference>
<dbReference type="EMBL" id="CP003903">
    <property type="protein sequence ID" value="AGC03447.1"/>
    <property type="molecule type" value="Genomic_DNA"/>
</dbReference>
<dbReference type="InterPro" id="IPR014729">
    <property type="entry name" value="Rossmann-like_a/b/a_fold"/>
</dbReference>
<keyword evidence="6" id="KW-1185">Reference proteome</keyword>
<dbReference type="RefSeq" id="WP_015344454.1">
    <property type="nucleotide sequence ID" value="NC_020075.1"/>
</dbReference>
<evidence type="ECO:0000256" key="3">
    <source>
        <dbReference type="HAMAP-Rule" id="MF_00063"/>
    </source>
</evidence>
<evidence type="ECO:0000256" key="2">
    <source>
        <dbReference type="ARBA" id="ARBA00023002"/>
    </source>
</evidence>
<dbReference type="NCBIfam" id="TIGR00434">
    <property type="entry name" value="cysH"/>
    <property type="match status" value="1"/>
</dbReference>
<evidence type="ECO:0000313" key="5">
    <source>
        <dbReference type="EMBL" id="AGC03447.1"/>
    </source>
</evidence>
<dbReference type="InterPro" id="IPR011800">
    <property type="entry name" value="PAPS_reductase_CysH"/>
</dbReference>
<dbReference type="PIRSF" id="PIRSF000857">
    <property type="entry name" value="PAPS_reductase"/>
    <property type="match status" value="1"/>
</dbReference>
<feature type="active site" description="Nucleophile; cysteine thiosulfonate intermediate" evidence="3">
    <location>
        <position position="247"/>
    </location>
</feature>
<dbReference type="EC" id="1.8.4.8" evidence="3"/>
<dbReference type="PANTHER" id="PTHR46509">
    <property type="entry name" value="PHOSPHOADENOSINE PHOSPHOSULFATE REDUCTASE"/>
    <property type="match status" value="1"/>
</dbReference>
<keyword evidence="3" id="KW-0963">Cytoplasm</keyword>
<reference evidence="5 6" key="1">
    <citation type="journal article" date="2013" name="Genome Biol. Evol.">
        <title>Sequence context of indel mutations and their effect on protein evolution in a bacterial endosymbiont.</title>
        <authorList>
            <person name="Williams L.E."/>
            <person name="Wernegreen J.J."/>
        </authorList>
    </citation>
    <scope>NUCLEOTIDE SEQUENCE [LARGE SCALE GENOMIC DNA]</scope>
    <source>
        <strain evidence="5 6">640</strain>
    </source>
</reference>
<evidence type="ECO:0000259" key="4">
    <source>
        <dbReference type="Pfam" id="PF01507"/>
    </source>
</evidence>
<feature type="domain" description="Phosphoadenosine phosphosulphate reductase" evidence="4">
    <location>
        <begin position="56"/>
        <end position="227"/>
    </location>
</feature>
<comment type="function">
    <text evidence="3">Catalyzes the formation of sulfite from phosphoadenosine 5'-phosphosulfate (PAPS) using thioredoxin as an electron donor.</text>
</comment>
<gene>
    <name evidence="3 5" type="primary">cysH</name>
    <name evidence="5" type="ORF">BCHRO640_166</name>
</gene>
<evidence type="ECO:0000313" key="6">
    <source>
        <dbReference type="Proteomes" id="UP000011067"/>
    </source>
</evidence>
<dbReference type="SUPFAM" id="SSF52402">
    <property type="entry name" value="Adenine nucleotide alpha hydrolases-like"/>
    <property type="match status" value="1"/>
</dbReference>
<comment type="catalytic activity">
    <reaction evidence="3">
        <text>[thioredoxin]-disulfide + sulfite + adenosine 3',5'-bisphosphate + 2 H(+) = [thioredoxin]-dithiol + 3'-phosphoadenylyl sulfate</text>
        <dbReference type="Rhea" id="RHEA:11724"/>
        <dbReference type="Rhea" id="RHEA-COMP:10698"/>
        <dbReference type="Rhea" id="RHEA-COMP:10700"/>
        <dbReference type="ChEBI" id="CHEBI:15378"/>
        <dbReference type="ChEBI" id="CHEBI:17359"/>
        <dbReference type="ChEBI" id="CHEBI:29950"/>
        <dbReference type="ChEBI" id="CHEBI:50058"/>
        <dbReference type="ChEBI" id="CHEBI:58339"/>
        <dbReference type="ChEBI" id="CHEBI:58343"/>
        <dbReference type="EC" id="1.8.4.8"/>
    </reaction>
</comment>
<dbReference type="NCBIfam" id="NF002537">
    <property type="entry name" value="PRK02090.1"/>
    <property type="match status" value="1"/>
</dbReference>
<comment type="pathway">
    <text evidence="3">Sulfur metabolism; hydrogen sulfide biosynthesis; sulfite from sulfate: step 3/3.</text>
</comment>
<keyword evidence="2 3" id="KW-0560">Oxidoreductase</keyword>
<dbReference type="HAMAP" id="MF_00063">
    <property type="entry name" value="CysH"/>
    <property type="match status" value="1"/>
</dbReference>
<name>A0ABN4AYQ2_9ENTR</name>
<dbReference type="CDD" id="cd23945">
    <property type="entry name" value="PAPS_reductase"/>
    <property type="match status" value="1"/>
</dbReference>
<dbReference type="NCBIfam" id="TIGR02057">
    <property type="entry name" value="PAPS_reductase"/>
    <property type="match status" value="1"/>
</dbReference>
<dbReference type="Gene3D" id="3.40.50.620">
    <property type="entry name" value="HUPs"/>
    <property type="match status" value="1"/>
</dbReference>